<sequence length="356" mass="40433">MFQAAQVAKFKLIFSFDYTTKPGPWDKNDVVDLINQYKDSKAYFWHHDEQPLVSTFEGPDQAEDWHDIKTRTGAFFVPSWSFKGAKKALKLADGVADGLFSWAAWPEGPNIMTTEVDASYLDFLHQNNKTEYMMPISPWFYTNKHAWLPKERLWKGDDLWWDRWIHVWYSKPEYVEIISWNDYGESHHIGPTRTNAMVAFQANKGNPPFNYALNRSHDAWRMFLPHVIDMYKGGAPPITHEGINVWYRLNHGHSCSTGGTTGNTASQLQVGGSPANFLDDKITFLALLVGDSKARVKIGNSDWTDGTWEYHPANFIGLWHGSAPMNRESGTVIVEITRNGGSVITSMVKPSIMAPA</sequence>
<name>A0A6A5ZNG1_9PLEO</name>
<dbReference type="EMBL" id="ML977313">
    <property type="protein sequence ID" value="KAF2120534.1"/>
    <property type="molecule type" value="Genomic_DNA"/>
</dbReference>
<dbReference type="Gene3D" id="3.20.20.80">
    <property type="entry name" value="Glycosidases"/>
    <property type="match status" value="1"/>
</dbReference>
<protein>
    <submittedName>
        <fullName evidence="1">Glycoside hydrolase</fullName>
    </submittedName>
</protein>
<keyword evidence="1" id="KW-0378">Hydrolase</keyword>
<dbReference type="CDD" id="cd11577">
    <property type="entry name" value="GH71"/>
    <property type="match status" value="1"/>
</dbReference>
<proteinExistence type="predicted"/>
<dbReference type="Pfam" id="PF03659">
    <property type="entry name" value="Glyco_hydro_71"/>
    <property type="match status" value="1"/>
</dbReference>
<dbReference type="AlphaFoldDB" id="A0A6A5ZNG1"/>
<accession>A0A6A5ZNG1</accession>
<organism evidence="1 2">
    <name type="scientific">Lophiotrema nucula</name>
    <dbReference type="NCBI Taxonomy" id="690887"/>
    <lineage>
        <taxon>Eukaryota</taxon>
        <taxon>Fungi</taxon>
        <taxon>Dikarya</taxon>
        <taxon>Ascomycota</taxon>
        <taxon>Pezizomycotina</taxon>
        <taxon>Dothideomycetes</taxon>
        <taxon>Pleosporomycetidae</taxon>
        <taxon>Pleosporales</taxon>
        <taxon>Lophiotremataceae</taxon>
        <taxon>Lophiotrema</taxon>
    </lineage>
</organism>
<dbReference type="OrthoDB" id="3257981at2759"/>
<gene>
    <name evidence="1" type="ORF">BDV96DRAFT_671606</name>
</gene>
<evidence type="ECO:0000313" key="1">
    <source>
        <dbReference type="EMBL" id="KAF2120534.1"/>
    </source>
</evidence>
<reference evidence="1" key="1">
    <citation type="journal article" date="2020" name="Stud. Mycol.">
        <title>101 Dothideomycetes genomes: a test case for predicting lifestyles and emergence of pathogens.</title>
        <authorList>
            <person name="Haridas S."/>
            <person name="Albert R."/>
            <person name="Binder M."/>
            <person name="Bloem J."/>
            <person name="Labutti K."/>
            <person name="Salamov A."/>
            <person name="Andreopoulos B."/>
            <person name="Baker S."/>
            <person name="Barry K."/>
            <person name="Bills G."/>
            <person name="Bluhm B."/>
            <person name="Cannon C."/>
            <person name="Castanera R."/>
            <person name="Culley D."/>
            <person name="Daum C."/>
            <person name="Ezra D."/>
            <person name="Gonzalez J."/>
            <person name="Henrissat B."/>
            <person name="Kuo A."/>
            <person name="Liang C."/>
            <person name="Lipzen A."/>
            <person name="Lutzoni F."/>
            <person name="Magnuson J."/>
            <person name="Mondo S."/>
            <person name="Nolan M."/>
            <person name="Ohm R."/>
            <person name="Pangilinan J."/>
            <person name="Park H.-J."/>
            <person name="Ramirez L."/>
            <person name="Alfaro M."/>
            <person name="Sun H."/>
            <person name="Tritt A."/>
            <person name="Yoshinaga Y."/>
            <person name="Zwiers L.-H."/>
            <person name="Turgeon B."/>
            <person name="Goodwin S."/>
            <person name="Spatafora J."/>
            <person name="Crous P."/>
            <person name="Grigoriev I."/>
        </authorList>
    </citation>
    <scope>NUCLEOTIDE SEQUENCE</scope>
    <source>
        <strain evidence="1">CBS 627.86</strain>
    </source>
</reference>
<dbReference type="Proteomes" id="UP000799770">
    <property type="component" value="Unassembled WGS sequence"/>
</dbReference>
<keyword evidence="2" id="KW-1185">Reference proteome</keyword>
<dbReference type="GO" id="GO:0051118">
    <property type="term" value="F:glucan endo-1,3-alpha-glucosidase activity"/>
    <property type="evidence" value="ECO:0007669"/>
    <property type="project" value="InterPro"/>
</dbReference>
<dbReference type="InterPro" id="IPR005197">
    <property type="entry name" value="Glyco_hydro_71"/>
</dbReference>
<evidence type="ECO:0000313" key="2">
    <source>
        <dbReference type="Proteomes" id="UP000799770"/>
    </source>
</evidence>